<dbReference type="PANTHER" id="PTHR12472:SF0">
    <property type="entry name" value="RAB3 GTPASE-ACTIVATING PROTEIN NON-CATALYTIC SUBUNIT"/>
    <property type="match status" value="1"/>
</dbReference>
<evidence type="ECO:0000259" key="5">
    <source>
        <dbReference type="Pfam" id="PF14655"/>
    </source>
</evidence>
<evidence type="ECO:0000256" key="2">
    <source>
        <dbReference type="ARBA" id="ARBA00008153"/>
    </source>
</evidence>
<reference evidence="7 8" key="2">
    <citation type="submission" date="2018-11" db="EMBL/GenBank/DDBJ databases">
        <authorList>
            <consortium name="Pathogen Informatics"/>
        </authorList>
    </citation>
    <scope>NUCLEOTIDE SEQUENCE [LARGE SCALE GENOMIC DNA]</scope>
</reference>
<accession>A0A0M3JSF1</accession>
<evidence type="ECO:0000313" key="9">
    <source>
        <dbReference type="WBParaSite" id="ASIM_0001089801-mRNA-1"/>
    </source>
</evidence>
<dbReference type="Pfam" id="PF14656">
    <property type="entry name" value="RAB3GAP2_C"/>
    <property type="match status" value="1"/>
</dbReference>
<keyword evidence="3" id="KW-0343">GTPase activation</keyword>
<dbReference type="PANTHER" id="PTHR12472">
    <property type="entry name" value="RAB3-GAP REGULATORY DOMAIN"/>
    <property type="match status" value="1"/>
</dbReference>
<keyword evidence="8" id="KW-1185">Reference proteome</keyword>
<sequence>MSRQLREIGHLTSEQLDTIQSFLLSEASSSIPNSNEASEDDAENENSLTDAERCAGVFEWTDFSVQDTIPNKADFRSSLERRNSMEYKKTAKWLQNALIAIAGNAEFIAVALVQRVIVLERNIADEGDYKIIAQFSAADHFTDISVHIRCICLLPMGCSNRRTETSAYDWVAIAIGLSTGHVRFFTEHGVLLRSEHISYKPIDAIRLGRSIKAGNQELTILADKRITVIEGLSLFVALKASKSQVARGECDLNKIAANVPINFEKLKLDGLHQGTVSDFAVVGPLKPAWFDLYASASVSSAGFKAVCERSALPVYSTYLFAGQDPFVTFGWNQEGGSSANAITDTIYNIGSQIGSTVASSFPSWGIRSYLGIGVSRKDRIPTAPIPANRSSVSLAVRSLLIDGQRDGERIFASSAEFNLFAITDSVARVVLVDASTRRMVRMWKGYRDARCAWIESTSNLHPNDTQRFSDNRNQSATTLFLVIFAPRRGLLEIWSMQNGRRVYAMNVDRRGRLLGVPRLNEQLLGGQSTSSNTSNAFFITPAGIIYSINARFRMALWDESMVTVHDENILREMRQLSAKPDEDEVNAWLKSMRSLKTTIALNGALDLLLLHERRHIEVKQLALMTNAIREFIDSQPKLYVLQKGSTPGRTLLMRIAKILQLFDVFAYLSELNKHSPNRTKCDDFGEEHDDCTELHKRFHLNETDLKLCMKRISDCCLEYRHDETIQEEALNIFDFLAHFIISCQLPTCKTTTDQPEDWYHFMPHLIRITNDIQVQKVTPQLGEFIFSSVLTGRCRMSHFLAHIRILIGISEINLLELFCIYWLNLPQNTPIYYLPRVFFICKQIVALCPDSQIALQMAKQKIIDSTHIAEALSLCLIMRAIAMNDKCGDDLCMDCEECEGDTPENRSEEWDKVELGVEMWDLMLRHLQCMALMQTLPSCQPLSISNLLNGGCAYYREQVAVWAALQKISPEDLYAALDSSQSNPEDVDATTCHDRGKWFATIAELKSLLPMSLKTNLVMCDCAWECMSAWFKEKETNAIVFEVSCHFYYIFKNFSISFFIYVCKPAMDTFSLLSKTGRFPRERLLKKQIGISDNQLVLFISECRRVLTLLCNAVRDLDRYVSCHTSYEDFVAALSQMTPERQSDTNKEPLSDMASRQKAVNYHLVLHHIHLLTVIELQLSVCDEDIRLKLSALFDEIGLKAFFVPFHTHPLIPIADVPATIQHNRQSYLEKCVAKMVENEQMIDSLKQKYQWNLIETLASDWQLDRDALRICEIVKLCSEQRLTDAEKLICVVEERAKLANALFGLAIAYFRTYVQLNPSVLETAQRLSLLTNRLSLCLNSETTNSIDCSTISSSKPTSDLIESLLKQTRILLITSVADSSQVASDQIALVTDMEELLHLAAS</sequence>
<dbReference type="GO" id="GO:0005096">
    <property type="term" value="F:GTPase activator activity"/>
    <property type="evidence" value="ECO:0007669"/>
    <property type="project" value="UniProtKB-KW"/>
</dbReference>
<evidence type="ECO:0000256" key="4">
    <source>
        <dbReference type="ARBA" id="ARBA00022490"/>
    </source>
</evidence>
<dbReference type="OrthoDB" id="2019917at2759"/>
<dbReference type="Pfam" id="PF14655">
    <property type="entry name" value="RAB3GAP2_N"/>
    <property type="match status" value="1"/>
</dbReference>
<name>A0A0M3JSF1_ANISI</name>
<comment type="similarity">
    <text evidence="2">Belongs to the Rab3-GAP regulatory subunit family.</text>
</comment>
<comment type="subcellular location">
    <subcellularLocation>
        <location evidence="1">Cytoplasm</location>
    </subcellularLocation>
</comment>
<evidence type="ECO:0000313" key="8">
    <source>
        <dbReference type="Proteomes" id="UP000267096"/>
    </source>
</evidence>
<dbReference type="Proteomes" id="UP000267096">
    <property type="component" value="Unassembled WGS sequence"/>
</dbReference>
<keyword evidence="4" id="KW-0963">Cytoplasm</keyword>
<feature type="domain" description="Rab3-GAP regulatory subunit N-terminal" evidence="5">
    <location>
        <begin position="93"/>
        <end position="514"/>
    </location>
</feature>
<evidence type="ECO:0000256" key="3">
    <source>
        <dbReference type="ARBA" id="ARBA00022468"/>
    </source>
</evidence>
<dbReference type="GO" id="GO:0005737">
    <property type="term" value="C:cytoplasm"/>
    <property type="evidence" value="ECO:0007669"/>
    <property type="project" value="UniProtKB-SubCell"/>
</dbReference>
<organism evidence="9">
    <name type="scientific">Anisakis simplex</name>
    <name type="common">Herring worm</name>
    <dbReference type="NCBI Taxonomy" id="6269"/>
    <lineage>
        <taxon>Eukaryota</taxon>
        <taxon>Metazoa</taxon>
        <taxon>Ecdysozoa</taxon>
        <taxon>Nematoda</taxon>
        <taxon>Chromadorea</taxon>
        <taxon>Rhabditida</taxon>
        <taxon>Spirurina</taxon>
        <taxon>Ascaridomorpha</taxon>
        <taxon>Ascaridoidea</taxon>
        <taxon>Anisakidae</taxon>
        <taxon>Anisakis</taxon>
        <taxon>Anisakis simplex complex</taxon>
    </lineage>
</organism>
<dbReference type="EMBL" id="UYRR01031000">
    <property type="protein sequence ID" value="VDK43018.1"/>
    <property type="molecule type" value="Genomic_DNA"/>
</dbReference>
<gene>
    <name evidence="7" type="ORF">ASIM_LOCUS10456</name>
</gene>
<dbReference type="InterPro" id="IPR032839">
    <property type="entry name" value="RAB3GAP_N"/>
</dbReference>
<evidence type="ECO:0000259" key="6">
    <source>
        <dbReference type="Pfam" id="PF14656"/>
    </source>
</evidence>
<reference evidence="9" key="1">
    <citation type="submission" date="2017-02" db="UniProtKB">
        <authorList>
            <consortium name="WormBaseParasite"/>
        </authorList>
    </citation>
    <scope>IDENTIFICATION</scope>
</reference>
<feature type="domain" description="Rab3GAP regulatory subunit C-terminal" evidence="6">
    <location>
        <begin position="856"/>
        <end position="1367"/>
    </location>
</feature>
<evidence type="ECO:0000313" key="7">
    <source>
        <dbReference type="EMBL" id="VDK43018.1"/>
    </source>
</evidence>
<proteinExistence type="inferred from homology"/>
<dbReference type="InterPro" id="IPR029257">
    <property type="entry name" value="RAB3GAP2_C"/>
</dbReference>
<protein>
    <submittedName>
        <fullName evidence="9">Rab3 GTPase-activating protein regulatory subunit (inferred by orthology to a C. elegans protein)</fullName>
    </submittedName>
</protein>
<dbReference type="InterPro" id="IPR026059">
    <property type="entry name" value="Rab3GAP2"/>
</dbReference>
<dbReference type="WBParaSite" id="ASIM_0001089801-mRNA-1">
    <property type="protein sequence ID" value="ASIM_0001089801-mRNA-1"/>
    <property type="gene ID" value="ASIM_0001089801"/>
</dbReference>
<evidence type="ECO:0000256" key="1">
    <source>
        <dbReference type="ARBA" id="ARBA00004496"/>
    </source>
</evidence>